<proteinExistence type="predicted"/>
<dbReference type="EMBL" id="CP022163">
    <property type="protein sequence ID" value="ATB29480.1"/>
    <property type="molecule type" value="Genomic_DNA"/>
</dbReference>
<name>A0A250IE39_9BACT</name>
<dbReference type="Proteomes" id="UP000217289">
    <property type="component" value="Chromosome"/>
</dbReference>
<accession>A0A250IE39</accession>
<keyword evidence="2" id="KW-1185">Reference proteome</keyword>
<protein>
    <submittedName>
        <fullName evidence="1">Uncharacterized protein</fullName>
    </submittedName>
</protein>
<evidence type="ECO:0000313" key="1">
    <source>
        <dbReference type="EMBL" id="ATB29480.1"/>
    </source>
</evidence>
<sequence>MDKKTLVDALLTKNLDSVTDLKCRSRCRCW</sequence>
<gene>
    <name evidence="1" type="ORF">MEBOL_002930</name>
</gene>
<evidence type="ECO:0000313" key="2">
    <source>
        <dbReference type="Proteomes" id="UP000217289"/>
    </source>
</evidence>
<dbReference type="AlphaFoldDB" id="A0A250IE39"/>
<dbReference type="KEGG" id="mbd:MEBOL_002930"/>
<organism evidence="1 2">
    <name type="scientific">Melittangium boletus DSM 14713</name>
    <dbReference type="NCBI Taxonomy" id="1294270"/>
    <lineage>
        <taxon>Bacteria</taxon>
        <taxon>Pseudomonadati</taxon>
        <taxon>Myxococcota</taxon>
        <taxon>Myxococcia</taxon>
        <taxon>Myxococcales</taxon>
        <taxon>Cystobacterineae</taxon>
        <taxon>Archangiaceae</taxon>
        <taxon>Melittangium</taxon>
    </lineage>
</organism>
<reference evidence="1 2" key="1">
    <citation type="submission" date="2017-06" db="EMBL/GenBank/DDBJ databases">
        <authorList>
            <person name="Kim H.J."/>
            <person name="Triplett B.A."/>
        </authorList>
    </citation>
    <scope>NUCLEOTIDE SEQUENCE [LARGE SCALE GENOMIC DNA]</scope>
    <source>
        <strain evidence="1 2">DSM 14713</strain>
    </source>
</reference>